<comment type="subcellular location">
    <subcellularLocation>
        <location evidence="1">Cell membrane</location>
        <topology evidence="1">Multi-pass membrane protein</topology>
    </subcellularLocation>
</comment>
<dbReference type="EMBL" id="LVWE01000001">
    <property type="protein sequence ID" value="OAD46834.1"/>
    <property type="molecule type" value="Genomic_DNA"/>
</dbReference>
<evidence type="ECO:0000256" key="4">
    <source>
        <dbReference type="ARBA" id="ARBA00022989"/>
    </source>
</evidence>
<feature type="transmembrane region" description="Helical" evidence="6">
    <location>
        <begin position="316"/>
        <end position="337"/>
    </location>
</feature>
<dbReference type="STRING" id="1333662.LPB303_00865"/>
<dbReference type="GO" id="GO:0005886">
    <property type="term" value="C:plasma membrane"/>
    <property type="evidence" value="ECO:0007669"/>
    <property type="project" value="UniProtKB-SubCell"/>
</dbReference>
<feature type="transmembrane region" description="Helical" evidence="6">
    <location>
        <begin position="275"/>
        <end position="296"/>
    </location>
</feature>
<protein>
    <submittedName>
        <fullName evidence="7">Uncharacterized protein</fullName>
    </submittedName>
</protein>
<organism evidence="7 8">
    <name type="scientific">Polaribacter atrinae</name>
    <dbReference type="NCBI Taxonomy" id="1333662"/>
    <lineage>
        <taxon>Bacteria</taxon>
        <taxon>Pseudomonadati</taxon>
        <taxon>Bacteroidota</taxon>
        <taxon>Flavobacteriia</taxon>
        <taxon>Flavobacteriales</taxon>
        <taxon>Flavobacteriaceae</taxon>
    </lineage>
</organism>
<feature type="transmembrane region" description="Helical" evidence="6">
    <location>
        <begin position="130"/>
        <end position="150"/>
    </location>
</feature>
<dbReference type="InterPro" id="IPR050833">
    <property type="entry name" value="Poly_Biosynth_Transport"/>
</dbReference>
<evidence type="ECO:0000313" key="8">
    <source>
        <dbReference type="Proteomes" id="UP000076923"/>
    </source>
</evidence>
<accession>A0A176TG87</accession>
<feature type="transmembrane region" description="Helical" evidence="6">
    <location>
        <begin position="346"/>
        <end position="365"/>
    </location>
</feature>
<evidence type="ECO:0000256" key="6">
    <source>
        <dbReference type="SAM" id="Phobius"/>
    </source>
</evidence>
<keyword evidence="2" id="KW-1003">Cell membrane</keyword>
<feature type="transmembrane region" description="Helical" evidence="6">
    <location>
        <begin position="156"/>
        <end position="178"/>
    </location>
</feature>
<gene>
    <name evidence="7" type="ORF">LPB303_00865</name>
</gene>
<keyword evidence="3 6" id="KW-0812">Transmembrane</keyword>
<dbReference type="Pfam" id="PF01943">
    <property type="entry name" value="Polysacc_synt"/>
    <property type="match status" value="1"/>
</dbReference>
<dbReference type="PANTHER" id="PTHR30250">
    <property type="entry name" value="PST FAMILY PREDICTED COLANIC ACID TRANSPORTER"/>
    <property type="match status" value="1"/>
</dbReference>
<feature type="transmembrane region" description="Helical" evidence="6">
    <location>
        <begin position="99"/>
        <end position="118"/>
    </location>
</feature>
<dbReference type="PANTHER" id="PTHR30250:SF11">
    <property type="entry name" value="O-ANTIGEN TRANSPORTER-RELATED"/>
    <property type="match status" value="1"/>
</dbReference>
<dbReference type="CDD" id="cd13128">
    <property type="entry name" value="MATE_Wzx_like"/>
    <property type="match status" value="1"/>
</dbReference>
<reference evidence="7 8" key="1">
    <citation type="submission" date="2016-02" db="EMBL/GenBank/DDBJ databases">
        <title>Draft genome sequence of Polaribacter atrinae KACC17473.</title>
        <authorList>
            <person name="Shin S.-K."/>
            <person name="Yi H."/>
        </authorList>
    </citation>
    <scope>NUCLEOTIDE SEQUENCE [LARGE SCALE GENOMIC DNA]</scope>
    <source>
        <strain evidence="7 8">KACC 17473</strain>
    </source>
</reference>
<evidence type="ECO:0000256" key="3">
    <source>
        <dbReference type="ARBA" id="ARBA00022692"/>
    </source>
</evidence>
<evidence type="ECO:0000256" key="2">
    <source>
        <dbReference type="ARBA" id="ARBA00022475"/>
    </source>
</evidence>
<evidence type="ECO:0000313" key="7">
    <source>
        <dbReference type="EMBL" id="OAD46834.1"/>
    </source>
</evidence>
<evidence type="ECO:0000256" key="5">
    <source>
        <dbReference type="ARBA" id="ARBA00023136"/>
    </source>
</evidence>
<feature type="transmembrane region" description="Helical" evidence="6">
    <location>
        <begin position="29"/>
        <end position="51"/>
    </location>
</feature>
<evidence type="ECO:0000256" key="1">
    <source>
        <dbReference type="ARBA" id="ARBA00004651"/>
    </source>
</evidence>
<keyword evidence="5 6" id="KW-0472">Membrane</keyword>
<proteinExistence type="predicted"/>
<feature type="transmembrane region" description="Helical" evidence="6">
    <location>
        <begin position="198"/>
        <end position="215"/>
    </location>
</feature>
<feature type="transmembrane region" description="Helical" evidence="6">
    <location>
        <begin position="371"/>
        <end position="391"/>
    </location>
</feature>
<dbReference type="InterPro" id="IPR002797">
    <property type="entry name" value="Polysacc_synth"/>
</dbReference>
<keyword evidence="4 6" id="KW-1133">Transmembrane helix</keyword>
<keyword evidence="8" id="KW-1185">Reference proteome</keyword>
<feature type="transmembrane region" description="Helical" evidence="6">
    <location>
        <begin position="244"/>
        <end position="263"/>
    </location>
</feature>
<dbReference type="Proteomes" id="UP000076923">
    <property type="component" value="Unassembled WGS sequence"/>
</dbReference>
<comment type="caution">
    <text evidence="7">The sequence shown here is derived from an EMBL/GenBank/DDBJ whole genome shotgun (WGS) entry which is preliminary data.</text>
</comment>
<sequence length="409" mass="47375">MSKILGFFSAIFVGAWVARYLGPETFGLLAYSNSLVALFLPIGMIGLNDIAVKEFVNAKNNVEIGKILGTAFLMKLFFGLVSFLILILFVFLNKDFLEIRFLILIFSSFLILQSLEVFDFYFQSQVKSKFVVYSRIIAVSISCILKIVLIELNATVAYFAIVIVLEFFITHLFTFLYFNKSKIKVSIFDFDKNYVLSLLKKSWPLFLSGMMYIVYTKIDQIMVKDILGAKDAGLYAVSISLSEVWYFIPNIIAVSFFPAILFYKTKDKKIYYKRITNLYSLLFWLAVFLSLFITFFGEWIIEKLYGNSYLQSYKILSIYIWSNIFFFFTTISSKWLVAEGFYMHSFYRNILGAILNIILNIILIHKFGLTGAALSTLISYAFVGLFYDLFFKELRINFKLKLKSILFIN</sequence>
<feature type="transmembrane region" description="Helical" evidence="6">
    <location>
        <begin position="72"/>
        <end position="93"/>
    </location>
</feature>
<dbReference type="AlphaFoldDB" id="A0A176TG87"/>
<name>A0A176TG87_9FLAO</name>